<comment type="caution">
    <text evidence="1">The sequence shown here is derived from an EMBL/GenBank/DDBJ whole genome shotgun (WGS) entry which is preliminary data.</text>
</comment>
<dbReference type="AlphaFoldDB" id="V5D2L9"/>
<organism evidence="1 2">
    <name type="scientific">Trypanosoma cruzi Dm28c</name>
    <dbReference type="NCBI Taxonomy" id="1416333"/>
    <lineage>
        <taxon>Eukaryota</taxon>
        <taxon>Discoba</taxon>
        <taxon>Euglenozoa</taxon>
        <taxon>Kinetoplastea</taxon>
        <taxon>Metakinetoplastina</taxon>
        <taxon>Trypanosomatida</taxon>
        <taxon>Trypanosomatidae</taxon>
        <taxon>Trypanosoma</taxon>
        <taxon>Schizotrypanum</taxon>
    </lineage>
</organism>
<name>V5D2L9_TRYCR</name>
<dbReference type="EMBL" id="AYLP01000251">
    <property type="protein sequence ID" value="ESS61716.1"/>
    <property type="molecule type" value="Genomic_DNA"/>
</dbReference>
<reference evidence="1 2" key="1">
    <citation type="journal article" date="2014" name="Genome Announc.">
        <title>Trypanosoma cruzi Clone Dm28c Draft Genome Sequence.</title>
        <authorList>
            <person name="Grisard E.C."/>
            <person name="Teixeira S.M."/>
            <person name="de Almeida L.G."/>
            <person name="Stoco P.H."/>
            <person name="Gerber A.L."/>
            <person name="Talavera-Lopez C."/>
            <person name="Lima O.C."/>
            <person name="Andersson B."/>
            <person name="de Vasconcelos A.T."/>
        </authorList>
    </citation>
    <scope>NUCLEOTIDE SEQUENCE [LARGE SCALE GENOMIC DNA]</scope>
    <source>
        <strain evidence="1 2">Dm28c</strain>
    </source>
</reference>
<dbReference type="VEuPathDB" id="TriTrypDB:TCDM_10679"/>
<proteinExistence type="predicted"/>
<evidence type="ECO:0000313" key="2">
    <source>
        <dbReference type="Proteomes" id="UP000017861"/>
    </source>
</evidence>
<dbReference type="Proteomes" id="UP000017861">
    <property type="component" value="Unassembled WGS sequence"/>
</dbReference>
<gene>
    <name evidence="1" type="ORF">TCDM_10679</name>
</gene>
<evidence type="ECO:0000313" key="1">
    <source>
        <dbReference type="EMBL" id="ESS61716.1"/>
    </source>
</evidence>
<protein>
    <submittedName>
        <fullName evidence="1">Uncharacterized protein</fullName>
    </submittedName>
</protein>
<accession>V5D2L9</accession>
<sequence length="303" mass="34053">MAQRRCRGRRLCWLPRFHCQVSSLAAECCPHFRSAPRITPRTGMMATTSDTRSRSTGRLLFNGGTRRHTRQLWTSILRRRRSLSNRRLFCLLLLLVTLSTHQRTRSDKAAAVRGNGAHLAVRGALDLPTFLKIFQRHWDVSVLSARLKNTAAEVLHPHCALLTRHLRAHSLDAFMAITVLRLQQFRVQAPRAAASQRRTEIIHIFVRARPVRCPRRDFVKFQRNNRADVLIQQTPLVLNDACIARTNVTAVGGAARRLGVFSIAKHVRILGGKIIGCTALVDQEVAASAAAQLIGSAMLQFTR</sequence>